<accession>A0A2Z3KGF2</accession>
<keyword evidence="1" id="KW-1133">Transmembrane helix</keyword>
<keyword evidence="1" id="KW-0812">Transmembrane</keyword>
<sequence length="244" mass="28582">MKNRQTNWGAIIAAFLTIVSILFGFYPSLSSYSYIAFLLALVTYLYDQDQRFSKRLKKTDENSNQMANDVKKHLQVIRLDKTAKTWDEYVIKRLDQIKSIKNTSFNLPEDHTDADDKFNESEELEKAPELVKKAIEKGLKWRDIGDDLATKRFLKWNEICSNTVVQNTGYYKYSILNSNRNVPYPNFMIITYRDDLEEVLFNWDHRKALNPTVLASREEELVRFYNAQFALLLDASSNFIDDSN</sequence>
<reference evidence="2 3" key="1">
    <citation type="submission" date="2018-03" db="EMBL/GenBank/DDBJ databases">
        <title>Genome sequence of Lactococcus lactis strain 14B4 from almond drupe.</title>
        <authorList>
            <person name="Tran T.D."/>
            <person name="McGarvey J.A."/>
            <person name="Huynh S."/>
            <person name="Parker C.T."/>
        </authorList>
    </citation>
    <scope>NUCLEOTIDE SEQUENCE [LARGE SCALE GENOMIC DNA]</scope>
    <source>
        <strain evidence="2 3">14B4</strain>
    </source>
</reference>
<keyword evidence="1" id="KW-0472">Membrane</keyword>
<gene>
    <name evidence="2" type="ORF">LL14B4_10475</name>
</gene>
<dbReference type="AlphaFoldDB" id="A0A2Z3KGF2"/>
<dbReference type="Proteomes" id="UP000245919">
    <property type="component" value="Chromosome"/>
</dbReference>
<proteinExistence type="predicted"/>
<protein>
    <submittedName>
        <fullName evidence="2">Uncharacterized protein</fullName>
    </submittedName>
</protein>
<evidence type="ECO:0000313" key="3">
    <source>
        <dbReference type="Proteomes" id="UP000245919"/>
    </source>
</evidence>
<evidence type="ECO:0000256" key="1">
    <source>
        <dbReference type="SAM" id="Phobius"/>
    </source>
</evidence>
<feature type="transmembrane region" description="Helical" evidence="1">
    <location>
        <begin position="7"/>
        <end position="25"/>
    </location>
</feature>
<dbReference type="RefSeq" id="WP_109991264.1">
    <property type="nucleotide sequence ID" value="NZ_CP028160.1"/>
</dbReference>
<evidence type="ECO:0000313" key="2">
    <source>
        <dbReference type="EMBL" id="AWN66577.1"/>
    </source>
</evidence>
<dbReference type="GeneID" id="89634205"/>
<dbReference type="EMBL" id="CP028160">
    <property type="protein sequence ID" value="AWN66577.1"/>
    <property type="molecule type" value="Genomic_DNA"/>
</dbReference>
<organism evidence="2 3">
    <name type="scientific">Lactococcus lactis subsp. lactis</name>
    <name type="common">Streptococcus lactis</name>
    <dbReference type="NCBI Taxonomy" id="1360"/>
    <lineage>
        <taxon>Bacteria</taxon>
        <taxon>Bacillati</taxon>
        <taxon>Bacillota</taxon>
        <taxon>Bacilli</taxon>
        <taxon>Lactobacillales</taxon>
        <taxon>Streptococcaceae</taxon>
        <taxon>Lactococcus</taxon>
    </lineage>
</organism>
<name>A0A2Z3KGF2_LACLL</name>